<name>A0ABS6FZZ1_9FIRM</name>
<evidence type="ECO:0000256" key="1">
    <source>
        <dbReference type="SAM" id="SignalP"/>
    </source>
</evidence>
<evidence type="ECO:0000313" key="3">
    <source>
        <dbReference type="Proteomes" id="UP000779508"/>
    </source>
</evidence>
<dbReference type="Proteomes" id="UP000779508">
    <property type="component" value="Unassembled WGS sequence"/>
</dbReference>
<evidence type="ECO:0008006" key="4">
    <source>
        <dbReference type="Google" id="ProtNLM"/>
    </source>
</evidence>
<accession>A0ABS6FZZ1</accession>
<dbReference type="EMBL" id="JAHLQK010000002">
    <property type="protein sequence ID" value="MBU5675818.1"/>
    <property type="molecule type" value="Genomic_DNA"/>
</dbReference>
<keyword evidence="1" id="KW-0732">Signal</keyword>
<comment type="caution">
    <text evidence="2">The sequence shown here is derived from an EMBL/GenBank/DDBJ whole genome shotgun (WGS) entry which is preliminary data.</text>
</comment>
<keyword evidence="3" id="KW-1185">Reference proteome</keyword>
<proteinExistence type="predicted"/>
<feature type="signal peptide" evidence="1">
    <location>
        <begin position="1"/>
        <end position="21"/>
    </location>
</feature>
<feature type="chain" id="PRO_5047016253" description="Lipoprotein" evidence="1">
    <location>
        <begin position="22"/>
        <end position="527"/>
    </location>
</feature>
<gene>
    <name evidence="2" type="ORF">KQI88_05260</name>
</gene>
<evidence type="ECO:0000313" key="2">
    <source>
        <dbReference type="EMBL" id="MBU5675818.1"/>
    </source>
</evidence>
<dbReference type="RefSeq" id="WP_216415314.1">
    <property type="nucleotide sequence ID" value="NZ_JAHLQK010000002.1"/>
</dbReference>
<protein>
    <recommendedName>
        <fullName evidence="4">Lipoprotein</fullName>
    </recommendedName>
</protein>
<organism evidence="2 3">
    <name type="scientific">Alkaliphilus flagellatus</name>
    <dbReference type="NCBI Taxonomy" id="2841507"/>
    <lineage>
        <taxon>Bacteria</taxon>
        <taxon>Bacillati</taxon>
        <taxon>Bacillota</taxon>
        <taxon>Clostridia</taxon>
        <taxon>Peptostreptococcales</taxon>
        <taxon>Natronincolaceae</taxon>
        <taxon>Alkaliphilus</taxon>
    </lineage>
</organism>
<sequence length="527" mass="60654">MKTVKILVFLLAISLMLSACSSPSTDSAEKIVSPQNQLIPIRGTWEISEVLMTASSNEEEDKEEWLGKKVQFSDRYMSLGESILENPQYQMKRVNGEEYLLFNSKSLPSNFVFPNKEVEVITVIDQDKFFCEVLIIKENELIFKIQGNSFYLSKLSDEVDQYISSKSDDENNQDINIQMEKDSLISTGVLIGLRSENKSNSDDSENEYNYRTLWISSKNNEINPILEIENIFFPRRSGFWKIETKKATQDSRSEQYILANNVLMEDNKAEIQLKARMMRNEEIPANDDDVTPELDFSRWGEKIGEIKRKINYVGNDYISVETIGKGEYIVGSENWESSKLQILPIDGLPNGRGVKISDILDETGVISIKSAWERAINYLEIDNPNILYREELLENFGMERKLGHWFLKGRINYTKEKEFNAADYSINLIPPPKVVVYDTLFVPWTNIKDRVPRALDAYTSPNKDIAIVLTKRELLIYDIYGNDLGRYPREKLKLKEGETIIMAEWATGQYVEGWEGIFQKSGGQLLD</sequence>
<dbReference type="PROSITE" id="PS51257">
    <property type="entry name" value="PROKAR_LIPOPROTEIN"/>
    <property type="match status" value="1"/>
</dbReference>
<reference evidence="2 3" key="1">
    <citation type="submission" date="2021-06" db="EMBL/GenBank/DDBJ databases">
        <authorList>
            <person name="Sun Q."/>
            <person name="Li D."/>
        </authorList>
    </citation>
    <scope>NUCLEOTIDE SEQUENCE [LARGE SCALE GENOMIC DNA]</scope>
    <source>
        <strain evidence="2 3">MSJ-5</strain>
    </source>
</reference>